<evidence type="ECO:0000313" key="15">
    <source>
        <dbReference type="Proteomes" id="UP000660861"/>
    </source>
</evidence>
<dbReference type="InterPro" id="IPR051676">
    <property type="entry name" value="UPF0053_domain"/>
</dbReference>
<dbReference type="InterPro" id="IPR002550">
    <property type="entry name" value="CNNM"/>
</dbReference>
<feature type="domain" description="CBS" evidence="12">
    <location>
        <begin position="224"/>
        <end position="283"/>
    </location>
</feature>
<organism evidence="14 15">
    <name type="scientific">Zongyangia hominis</name>
    <dbReference type="NCBI Taxonomy" id="2763677"/>
    <lineage>
        <taxon>Bacteria</taxon>
        <taxon>Bacillati</taxon>
        <taxon>Bacillota</taxon>
        <taxon>Clostridia</taxon>
        <taxon>Eubacteriales</taxon>
        <taxon>Oscillospiraceae</taxon>
        <taxon>Zongyangia</taxon>
    </lineage>
</organism>
<dbReference type="Proteomes" id="UP000660861">
    <property type="component" value="Unassembled WGS sequence"/>
</dbReference>
<dbReference type="AlphaFoldDB" id="A0A926EG16"/>
<proteinExistence type="inferred from homology"/>
<evidence type="ECO:0000259" key="13">
    <source>
        <dbReference type="PROSITE" id="PS51846"/>
    </source>
</evidence>
<feature type="domain" description="CNNM transmembrane" evidence="13">
    <location>
        <begin position="3"/>
        <end position="205"/>
    </location>
</feature>
<evidence type="ECO:0000256" key="10">
    <source>
        <dbReference type="PROSITE-ProRule" id="PRU01193"/>
    </source>
</evidence>
<dbReference type="SUPFAM" id="SSF56176">
    <property type="entry name" value="FAD-binding/transporter-associated domain-like"/>
    <property type="match status" value="1"/>
</dbReference>
<dbReference type="EMBL" id="JACRTC010000007">
    <property type="protein sequence ID" value="MBC8571166.1"/>
    <property type="molecule type" value="Genomic_DNA"/>
</dbReference>
<feature type="transmembrane region" description="Helical" evidence="11">
    <location>
        <begin position="103"/>
        <end position="123"/>
    </location>
</feature>
<evidence type="ECO:0000256" key="2">
    <source>
        <dbReference type="ARBA" id="ARBA00006337"/>
    </source>
</evidence>
<dbReference type="InterPro" id="IPR046342">
    <property type="entry name" value="CBS_dom_sf"/>
</dbReference>
<keyword evidence="4 10" id="KW-0812">Transmembrane</keyword>
<evidence type="ECO:0000256" key="3">
    <source>
        <dbReference type="ARBA" id="ARBA00022475"/>
    </source>
</evidence>
<feature type="transmembrane region" description="Helical" evidence="11">
    <location>
        <begin position="63"/>
        <end position="83"/>
    </location>
</feature>
<dbReference type="PROSITE" id="PS51846">
    <property type="entry name" value="CNNM"/>
    <property type="match status" value="1"/>
</dbReference>
<comment type="similarity">
    <text evidence="2">Belongs to the UPF0053 family.</text>
</comment>
<evidence type="ECO:0000256" key="9">
    <source>
        <dbReference type="PROSITE-ProRule" id="PRU00703"/>
    </source>
</evidence>
<evidence type="ECO:0000313" key="14">
    <source>
        <dbReference type="EMBL" id="MBC8571166.1"/>
    </source>
</evidence>
<evidence type="ECO:0000256" key="1">
    <source>
        <dbReference type="ARBA" id="ARBA00004651"/>
    </source>
</evidence>
<dbReference type="GO" id="GO:0005886">
    <property type="term" value="C:plasma membrane"/>
    <property type="evidence" value="ECO:0007669"/>
    <property type="project" value="UniProtKB-SubCell"/>
</dbReference>
<gene>
    <name evidence="14" type="ORF">H8709_10055</name>
</gene>
<evidence type="ECO:0000256" key="5">
    <source>
        <dbReference type="ARBA" id="ARBA00022737"/>
    </source>
</evidence>
<dbReference type="InterPro" id="IPR044751">
    <property type="entry name" value="Ion_transp-like_CBS"/>
</dbReference>
<dbReference type="Gene3D" id="3.30.465.10">
    <property type="match status" value="1"/>
</dbReference>
<sequence>MEPDGSLWLYILLLVILIGVNAFFAMGEIAIISLNDNKLKKQAGEGNKKAGILLRLTAEPSRFLAAIQVGVTLSGFLASAVAADTFAEYIVYAFRNVPVSPAVVQMVSLIAITILLSYITLIFGELVPKRLAMANSEKISFAIARPLAVIYKVEGPFVALLSASTNGVLRLLGIDPHKKPEEATEEEIRMMVDAGQENGTIEESEKEMIDNVFEFDDRTAGDIMTHRTEMTAVEVHSAFAEVAQAATSSGHSRLPVYEEDLDSIVGIVYLKDLFGRIGSGEPFLLEKLMRKPLFVPETISCAALFGQLKAGRVQIAVVVDEYGGTAGIVTMEDVVEAVMGRIDDEFDGEDEEITQVGEGVFLIDGTADMEQVERLFGIKIDDENDYDTIGGYITGRLGRIPGEAEHPTVSVGGVEFTVLGMTDRRVDRVQARRIPVSVSS</sequence>
<comment type="subcellular location">
    <subcellularLocation>
        <location evidence="1">Cell membrane</location>
        <topology evidence="1">Multi-pass membrane protein</topology>
    </subcellularLocation>
</comment>
<dbReference type="InterPro" id="IPR016169">
    <property type="entry name" value="FAD-bd_PCMH_sub2"/>
</dbReference>
<evidence type="ECO:0000256" key="11">
    <source>
        <dbReference type="SAM" id="Phobius"/>
    </source>
</evidence>
<reference evidence="14" key="1">
    <citation type="submission" date="2020-08" db="EMBL/GenBank/DDBJ databases">
        <title>Genome public.</title>
        <authorList>
            <person name="Liu C."/>
            <person name="Sun Q."/>
        </authorList>
    </citation>
    <scope>NUCLEOTIDE SEQUENCE</scope>
    <source>
        <strain evidence="14">NSJ-54</strain>
    </source>
</reference>
<dbReference type="SMART" id="SM01091">
    <property type="entry name" value="CorC_HlyC"/>
    <property type="match status" value="1"/>
</dbReference>
<keyword evidence="3" id="KW-1003">Cell membrane</keyword>
<dbReference type="PANTHER" id="PTHR43099:SF2">
    <property type="entry name" value="UPF0053 PROTEIN YRKA"/>
    <property type="match status" value="1"/>
</dbReference>
<accession>A0A926EG16</accession>
<keyword evidence="7 9" id="KW-0129">CBS domain</keyword>
<dbReference type="Pfam" id="PF03471">
    <property type="entry name" value="CorC_HlyC"/>
    <property type="match status" value="1"/>
</dbReference>
<keyword evidence="15" id="KW-1185">Reference proteome</keyword>
<dbReference type="Gene3D" id="3.10.580.10">
    <property type="entry name" value="CBS-domain"/>
    <property type="match status" value="1"/>
</dbReference>
<dbReference type="PROSITE" id="PS51371">
    <property type="entry name" value="CBS"/>
    <property type="match status" value="2"/>
</dbReference>
<evidence type="ECO:0000259" key="12">
    <source>
        <dbReference type="PROSITE" id="PS51371"/>
    </source>
</evidence>
<feature type="transmembrane region" description="Helical" evidence="11">
    <location>
        <begin position="6"/>
        <end position="32"/>
    </location>
</feature>
<evidence type="ECO:0000256" key="7">
    <source>
        <dbReference type="ARBA" id="ARBA00023122"/>
    </source>
</evidence>
<dbReference type="SUPFAM" id="SSF54631">
    <property type="entry name" value="CBS-domain pair"/>
    <property type="match status" value="1"/>
</dbReference>
<dbReference type="Pfam" id="PF00571">
    <property type="entry name" value="CBS"/>
    <property type="match status" value="2"/>
</dbReference>
<evidence type="ECO:0000256" key="8">
    <source>
        <dbReference type="ARBA" id="ARBA00023136"/>
    </source>
</evidence>
<dbReference type="GO" id="GO:0050660">
    <property type="term" value="F:flavin adenine dinucleotide binding"/>
    <property type="evidence" value="ECO:0007669"/>
    <property type="project" value="InterPro"/>
</dbReference>
<dbReference type="InterPro" id="IPR000644">
    <property type="entry name" value="CBS_dom"/>
</dbReference>
<protein>
    <submittedName>
        <fullName evidence="14">HlyC/CorC family transporter</fullName>
    </submittedName>
</protein>
<evidence type="ECO:0000256" key="4">
    <source>
        <dbReference type="ARBA" id="ARBA00022692"/>
    </source>
</evidence>
<comment type="caution">
    <text evidence="14">The sequence shown here is derived from an EMBL/GenBank/DDBJ whole genome shotgun (WGS) entry which is preliminary data.</text>
</comment>
<dbReference type="CDD" id="cd04590">
    <property type="entry name" value="CBS_pair_CorC_HlyC_assoc"/>
    <property type="match status" value="1"/>
</dbReference>
<feature type="domain" description="CBS" evidence="12">
    <location>
        <begin position="288"/>
        <end position="345"/>
    </location>
</feature>
<name>A0A926EG16_9FIRM</name>
<keyword evidence="6 10" id="KW-1133">Transmembrane helix</keyword>
<dbReference type="FunFam" id="3.10.580.10:FF:000002">
    <property type="entry name" value="Magnesium/cobalt efflux protein CorC"/>
    <property type="match status" value="1"/>
</dbReference>
<dbReference type="InterPro" id="IPR005170">
    <property type="entry name" value="Transptr-assoc_dom"/>
</dbReference>
<keyword evidence="8 10" id="KW-0472">Membrane</keyword>
<dbReference type="RefSeq" id="WP_262398257.1">
    <property type="nucleotide sequence ID" value="NZ_JACRTC010000007.1"/>
</dbReference>
<dbReference type="PANTHER" id="PTHR43099">
    <property type="entry name" value="UPF0053 PROTEIN YRKA"/>
    <property type="match status" value="1"/>
</dbReference>
<evidence type="ECO:0000256" key="6">
    <source>
        <dbReference type="ARBA" id="ARBA00022989"/>
    </source>
</evidence>
<dbReference type="Pfam" id="PF01595">
    <property type="entry name" value="CNNM"/>
    <property type="match status" value="1"/>
</dbReference>
<keyword evidence="5" id="KW-0677">Repeat</keyword>
<dbReference type="InterPro" id="IPR036318">
    <property type="entry name" value="FAD-bd_PCMH-like_sf"/>
</dbReference>